<evidence type="ECO:0000313" key="2">
    <source>
        <dbReference type="Proteomes" id="UP000054558"/>
    </source>
</evidence>
<evidence type="ECO:0000313" key="1">
    <source>
        <dbReference type="EMBL" id="GAQ79198.1"/>
    </source>
</evidence>
<dbReference type="OrthoDB" id="5835829at2759"/>
<dbReference type="InterPro" id="IPR052514">
    <property type="entry name" value="SAM-dependent_MTase"/>
</dbReference>
<reference evidence="1 2" key="1">
    <citation type="journal article" date="2014" name="Nat. Commun.">
        <title>Klebsormidium flaccidum genome reveals primary factors for plant terrestrial adaptation.</title>
        <authorList>
            <person name="Hori K."/>
            <person name="Maruyama F."/>
            <person name="Fujisawa T."/>
            <person name="Togashi T."/>
            <person name="Yamamoto N."/>
            <person name="Seo M."/>
            <person name="Sato S."/>
            <person name="Yamada T."/>
            <person name="Mori H."/>
            <person name="Tajima N."/>
            <person name="Moriyama T."/>
            <person name="Ikeuchi M."/>
            <person name="Watanabe M."/>
            <person name="Wada H."/>
            <person name="Kobayashi K."/>
            <person name="Saito M."/>
            <person name="Masuda T."/>
            <person name="Sasaki-Sekimoto Y."/>
            <person name="Mashiguchi K."/>
            <person name="Awai K."/>
            <person name="Shimojima M."/>
            <person name="Masuda S."/>
            <person name="Iwai M."/>
            <person name="Nobusawa T."/>
            <person name="Narise T."/>
            <person name="Kondo S."/>
            <person name="Saito H."/>
            <person name="Sato R."/>
            <person name="Murakawa M."/>
            <person name="Ihara Y."/>
            <person name="Oshima-Yamada Y."/>
            <person name="Ohtaka K."/>
            <person name="Satoh M."/>
            <person name="Sonobe K."/>
            <person name="Ishii M."/>
            <person name="Ohtani R."/>
            <person name="Kanamori-Sato M."/>
            <person name="Honoki R."/>
            <person name="Miyazaki D."/>
            <person name="Mochizuki H."/>
            <person name="Umetsu J."/>
            <person name="Higashi K."/>
            <person name="Shibata D."/>
            <person name="Kamiya Y."/>
            <person name="Sato N."/>
            <person name="Nakamura Y."/>
            <person name="Tabata S."/>
            <person name="Ida S."/>
            <person name="Kurokawa K."/>
            <person name="Ohta H."/>
        </authorList>
    </citation>
    <scope>NUCLEOTIDE SEQUENCE [LARGE SCALE GENOMIC DNA]</scope>
    <source>
        <strain evidence="1 2">NIES-2285</strain>
    </source>
</reference>
<dbReference type="PANTHER" id="PTHR34203:SF13">
    <property type="entry name" value="EXPRESSED PROTEIN"/>
    <property type="match status" value="1"/>
</dbReference>
<dbReference type="PANTHER" id="PTHR34203">
    <property type="entry name" value="METHYLTRANSFERASE, FKBM FAMILY PROTEIN"/>
    <property type="match status" value="1"/>
</dbReference>
<accession>A0A1Y1HTN1</accession>
<protein>
    <submittedName>
        <fullName evidence="1">Uncharacterized protein</fullName>
    </submittedName>
</protein>
<proteinExistence type="predicted"/>
<dbReference type="InterPro" id="IPR006342">
    <property type="entry name" value="FkbM_mtfrase"/>
</dbReference>
<dbReference type="AlphaFoldDB" id="A0A1Y1HTN1"/>
<dbReference type="Proteomes" id="UP000054558">
    <property type="component" value="Unassembled WGS sequence"/>
</dbReference>
<keyword evidence="2" id="KW-1185">Reference proteome</keyword>
<dbReference type="NCBIfam" id="TIGR01444">
    <property type="entry name" value="fkbM_fam"/>
    <property type="match status" value="1"/>
</dbReference>
<gene>
    <name evidence="1" type="ORF">KFL_000260140</name>
</gene>
<organism evidence="1 2">
    <name type="scientific">Klebsormidium nitens</name>
    <name type="common">Green alga</name>
    <name type="synonym">Ulothrix nitens</name>
    <dbReference type="NCBI Taxonomy" id="105231"/>
    <lineage>
        <taxon>Eukaryota</taxon>
        <taxon>Viridiplantae</taxon>
        <taxon>Streptophyta</taxon>
        <taxon>Klebsormidiophyceae</taxon>
        <taxon>Klebsormidiales</taxon>
        <taxon>Klebsormidiaceae</taxon>
        <taxon>Klebsormidium</taxon>
    </lineage>
</organism>
<dbReference type="Gene3D" id="3.40.50.150">
    <property type="entry name" value="Vaccinia Virus protein VP39"/>
    <property type="match status" value="1"/>
</dbReference>
<dbReference type="SUPFAM" id="SSF53335">
    <property type="entry name" value="S-adenosyl-L-methionine-dependent methyltransferases"/>
    <property type="match status" value="1"/>
</dbReference>
<dbReference type="EMBL" id="DF236975">
    <property type="protein sequence ID" value="GAQ79198.1"/>
    <property type="molecule type" value="Genomic_DNA"/>
</dbReference>
<dbReference type="InterPro" id="IPR029063">
    <property type="entry name" value="SAM-dependent_MTases_sf"/>
</dbReference>
<sequence length="348" mass="38566">MRAVVLPNGLIVHSVSEADVAFLYEEIWEQCSYLDHGISIGPGDTVLDVGANIGLFTIQAARKCIGGRVLAFEPIPSIFSALQKNISLNVEGPPCARVELINAGLSDGLLHQAEFTFYEQAAGWSTMCEDEEELRTSMDIFLATALSTGEGLGDSPLASTGRWLRQRAPPSLSSLLTRLYVRWMLSRATKATCPLFTLSQIIEEYDIDARHRWPPHESGRDPERSRPPEYCAATEQFSQGQHTIQFLCQEDTLITVDIPPCCSSDLIPWVAFTRETAGPQPGLPNELLQLLTLFDSILYSVDCSFPQWKAVVEFQVVVYVVGPVMVRTRLVRPIRSMLVGCVLAVTYE</sequence>
<name>A0A1Y1HTN1_KLENI</name>